<dbReference type="InterPro" id="IPR029063">
    <property type="entry name" value="SAM-dependent_MTases_sf"/>
</dbReference>
<keyword evidence="3 4" id="KW-0949">S-adenosyl-L-methionine</keyword>
<dbReference type="PROSITE" id="PS51608">
    <property type="entry name" value="SAM_MT_UBIE"/>
    <property type="match status" value="1"/>
</dbReference>
<dbReference type="PANTHER" id="PTHR43591">
    <property type="entry name" value="METHYLTRANSFERASE"/>
    <property type="match status" value="1"/>
</dbReference>
<dbReference type="HAMAP" id="MF_01813">
    <property type="entry name" value="MenG_UbiE_methyltr"/>
    <property type="match status" value="1"/>
</dbReference>
<dbReference type="STRING" id="1090615.SAMN04515671_2483"/>
<dbReference type="EC" id="2.1.1.163" evidence="4"/>
<dbReference type="UniPathway" id="UPA00079">
    <property type="reaction ID" value="UER00169"/>
</dbReference>
<dbReference type="PROSITE" id="PS01183">
    <property type="entry name" value="UBIE_1"/>
    <property type="match status" value="1"/>
</dbReference>
<dbReference type="SUPFAM" id="SSF53335">
    <property type="entry name" value="S-adenosyl-L-methionine-dependent methyltransferases"/>
    <property type="match status" value="1"/>
</dbReference>
<evidence type="ECO:0000256" key="2">
    <source>
        <dbReference type="ARBA" id="ARBA00022679"/>
    </source>
</evidence>
<dbReference type="NCBIfam" id="TIGR01934">
    <property type="entry name" value="MenG_MenH_UbiE"/>
    <property type="match status" value="1"/>
</dbReference>
<keyword evidence="6" id="KW-1185">Reference proteome</keyword>
<keyword evidence="4" id="KW-0474">Menaquinone biosynthesis</keyword>
<dbReference type="GO" id="GO:0043770">
    <property type="term" value="F:demethylmenaquinone methyltransferase activity"/>
    <property type="evidence" value="ECO:0007669"/>
    <property type="project" value="UniProtKB-UniRule"/>
</dbReference>
<dbReference type="InterPro" id="IPR023576">
    <property type="entry name" value="UbiE/COQ5_MeTrFase_CS"/>
</dbReference>
<keyword evidence="2 4" id="KW-0808">Transferase</keyword>
<sequence length="230" mass="25121">MGRAGLEKNPRQVAAMFDGVAGRYDRTNTLLSFAQDRRWRRHSVRALDLMPGRKVLDVAAGTAVSTAELAQTGAWSVAADFSLGMLTAGASRAVPKVAADAMHLPFADASFDAVTISFGLRNVQDPGIALAEFARVTKPGGELLVCEFSTPRPAPIGWVYRWYLAHVLPRLARRFSSNPEAYTYLGETINSWPDQPSLARLITRSGWAEVAWKNMTFGVVALHHAVRVDP</sequence>
<comment type="catalytic activity">
    <reaction evidence="4">
        <text>a 2-demethylmenaquinol + S-adenosyl-L-methionine = a menaquinol + S-adenosyl-L-homocysteine + H(+)</text>
        <dbReference type="Rhea" id="RHEA:42640"/>
        <dbReference type="Rhea" id="RHEA-COMP:9539"/>
        <dbReference type="Rhea" id="RHEA-COMP:9563"/>
        <dbReference type="ChEBI" id="CHEBI:15378"/>
        <dbReference type="ChEBI" id="CHEBI:18151"/>
        <dbReference type="ChEBI" id="CHEBI:55437"/>
        <dbReference type="ChEBI" id="CHEBI:57856"/>
        <dbReference type="ChEBI" id="CHEBI:59789"/>
        <dbReference type="EC" id="2.1.1.163"/>
    </reaction>
</comment>
<evidence type="ECO:0000313" key="5">
    <source>
        <dbReference type="EMBL" id="SDO96031.1"/>
    </source>
</evidence>
<dbReference type="PROSITE" id="PS01184">
    <property type="entry name" value="UBIE_2"/>
    <property type="match status" value="1"/>
</dbReference>
<feature type="binding site" evidence="4">
    <location>
        <begin position="100"/>
        <end position="101"/>
    </location>
    <ligand>
        <name>S-adenosyl-L-methionine</name>
        <dbReference type="ChEBI" id="CHEBI:59789"/>
    </ligand>
</feature>
<feature type="binding site" evidence="4">
    <location>
        <position position="117"/>
    </location>
    <ligand>
        <name>S-adenosyl-L-methionine</name>
        <dbReference type="ChEBI" id="CHEBI:59789"/>
    </ligand>
</feature>
<dbReference type="Proteomes" id="UP000198741">
    <property type="component" value="Chromosome I"/>
</dbReference>
<dbReference type="AlphaFoldDB" id="A0A1H0NTL6"/>
<evidence type="ECO:0000256" key="1">
    <source>
        <dbReference type="ARBA" id="ARBA00022603"/>
    </source>
</evidence>
<dbReference type="CDD" id="cd02440">
    <property type="entry name" value="AdoMet_MTases"/>
    <property type="match status" value="1"/>
</dbReference>
<keyword evidence="1 4" id="KW-0489">Methyltransferase</keyword>
<dbReference type="Gene3D" id="3.40.50.150">
    <property type="entry name" value="Vaccinia Virus protein VP39"/>
    <property type="match status" value="1"/>
</dbReference>
<accession>A0A1H0NTL6</accession>
<feature type="binding site" evidence="4">
    <location>
        <position position="80"/>
    </location>
    <ligand>
        <name>S-adenosyl-L-methionine</name>
        <dbReference type="ChEBI" id="CHEBI:59789"/>
    </ligand>
</feature>
<dbReference type="GO" id="GO:0009234">
    <property type="term" value="P:menaquinone biosynthetic process"/>
    <property type="evidence" value="ECO:0007669"/>
    <property type="project" value="UniProtKB-UniRule"/>
</dbReference>
<dbReference type="EMBL" id="LT629710">
    <property type="protein sequence ID" value="SDO96031.1"/>
    <property type="molecule type" value="Genomic_DNA"/>
</dbReference>
<dbReference type="OrthoDB" id="9808140at2"/>
<comment type="pathway">
    <text evidence="4">Quinol/quinone metabolism; menaquinone biosynthesis; menaquinol from 1,4-dihydroxy-2-naphthoate: step 2/2.</text>
</comment>
<organism evidence="5 6">
    <name type="scientific">Nakamurella panacisegetis</name>
    <dbReference type="NCBI Taxonomy" id="1090615"/>
    <lineage>
        <taxon>Bacteria</taxon>
        <taxon>Bacillati</taxon>
        <taxon>Actinomycetota</taxon>
        <taxon>Actinomycetes</taxon>
        <taxon>Nakamurellales</taxon>
        <taxon>Nakamurellaceae</taxon>
        <taxon>Nakamurella</taxon>
    </lineage>
</organism>
<dbReference type="Pfam" id="PF01209">
    <property type="entry name" value="Ubie_methyltran"/>
    <property type="match status" value="1"/>
</dbReference>
<evidence type="ECO:0000256" key="3">
    <source>
        <dbReference type="ARBA" id="ARBA00022691"/>
    </source>
</evidence>
<dbReference type="PANTHER" id="PTHR43591:SF24">
    <property type="entry name" value="2-METHOXY-6-POLYPRENYL-1,4-BENZOQUINOL METHYLASE, MITOCHONDRIAL"/>
    <property type="match status" value="1"/>
</dbReference>
<proteinExistence type="inferred from homology"/>
<protein>
    <recommendedName>
        <fullName evidence="4">Demethylmenaquinone methyltransferase</fullName>
        <ecNumber evidence="4">2.1.1.163</ecNumber>
    </recommendedName>
</protein>
<name>A0A1H0NTL6_9ACTN</name>
<gene>
    <name evidence="4" type="primary">menG</name>
    <name evidence="5" type="ORF">SAMN04515671_2483</name>
</gene>
<evidence type="ECO:0000256" key="4">
    <source>
        <dbReference type="HAMAP-Rule" id="MF_01813"/>
    </source>
</evidence>
<evidence type="ECO:0000313" key="6">
    <source>
        <dbReference type="Proteomes" id="UP000198741"/>
    </source>
</evidence>
<dbReference type="NCBIfam" id="NF001241">
    <property type="entry name" value="PRK00216.1-2"/>
    <property type="match status" value="1"/>
</dbReference>
<dbReference type="InterPro" id="IPR004033">
    <property type="entry name" value="UbiE/COQ5_MeTrFase"/>
</dbReference>
<dbReference type="GO" id="GO:0032259">
    <property type="term" value="P:methylation"/>
    <property type="evidence" value="ECO:0007669"/>
    <property type="project" value="UniProtKB-KW"/>
</dbReference>
<dbReference type="RefSeq" id="WP_090476247.1">
    <property type="nucleotide sequence ID" value="NZ_LT629710.1"/>
</dbReference>
<comment type="function">
    <text evidence="4">Methyltransferase required for the conversion of demethylmenaquinol (DMKH2) to menaquinol (MKH2).</text>
</comment>
<comment type="similarity">
    <text evidence="4">Belongs to the class I-like SAM-binding methyltransferase superfamily. MenG/UbiE family.</text>
</comment>
<reference evidence="5 6" key="1">
    <citation type="submission" date="2016-10" db="EMBL/GenBank/DDBJ databases">
        <authorList>
            <person name="de Groot N.N."/>
        </authorList>
    </citation>
    <scope>NUCLEOTIDE SEQUENCE [LARGE SCALE GENOMIC DNA]</scope>
    <source>
        <strain evidence="6">P4-7,KCTC 19426,CECT 7604</strain>
    </source>
</reference>
<feature type="binding site" evidence="4">
    <location>
        <position position="62"/>
    </location>
    <ligand>
        <name>S-adenosyl-L-methionine</name>
        <dbReference type="ChEBI" id="CHEBI:59789"/>
    </ligand>
</feature>